<sequence>MVQGVKKEEFEKNWLGEIVGVARQPPNFSENCVQVPEVKNFDQHLREMAGATRQRLNFRGNSSQVWRDGGCSAPGPVQDGFF</sequence>
<name>A0ABS8RU65_DATST</name>
<protein>
    <submittedName>
        <fullName evidence="1">Uncharacterized protein</fullName>
    </submittedName>
</protein>
<organism evidence="1 2">
    <name type="scientific">Datura stramonium</name>
    <name type="common">Jimsonweed</name>
    <name type="synonym">Common thornapple</name>
    <dbReference type="NCBI Taxonomy" id="4076"/>
    <lineage>
        <taxon>Eukaryota</taxon>
        <taxon>Viridiplantae</taxon>
        <taxon>Streptophyta</taxon>
        <taxon>Embryophyta</taxon>
        <taxon>Tracheophyta</taxon>
        <taxon>Spermatophyta</taxon>
        <taxon>Magnoliopsida</taxon>
        <taxon>eudicotyledons</taxon>
        <taxon>Gunneridae</taxon>
        <taxon>Pentapetalae</taxon>
        <taxon>asterids</taxon>
        <taxon>lamiids</taxon>
        <taxon>Solanales</taxon>
        <taxon>Solanaceae</taxon>
        <taxon>Solanoideae</taxon>
        <taxon>Datureae</taxon>
        <taxon>Datura</taxon>
    </lineage>
</organism>
<dbReference type="Proteomes" id="UP000823775">
    <property type="component" value="Unassembled WGS sequence"/>
</dbReference>
<reference evidence="1 2" key="1">
    <citation type="journal article" date="2021" name="BMC Genomics">
        <title>Datura genome reveals duplications of psychoactive alkaloid biosynthetic genes and high mutation rate following tissue culture.</title>
        <authorList>
            <person name="Rajewski A."/>
            <person name="Carter-House D."/>
            <person name="Stajich J."/>
            <person name="Litt A."/>
        </authorList>
    </citation>
    <scope>NUCLEOTIDE SEQUENCE [LARGE SCALE GENOMIC DNA]</scope>
    <source>
        <strain evidence="1">AR-01</strain>
    </source>
</reference>
<proteinExistence type="predicted"/>
<gene>
    <name evidence="1" type="ORF">HAX54_004883</name>
</gene>
<accession>A0ABS8RU65</accession>
<evidence type="ECO:0000313" key="1">
    <source>
        <dbReference type="EMBL" id="MCD7450272.1"/>
    </source>
</evidence>
<keyword evidence="2" id="KW-1185">Reference proteome</keyword>
<comment type="caution">
    <text evidence="1">The sequence shown here is derived from an EMBL/GenBank/DDBJ whole genome shotgun (WGS) entry which is preliminary data.</text>
</comment>
<dbReference type="EMBL" id="JACEIK010000123">
    <property type="protein sequence ID" value="MCD7450272.1"/>
    <property type="molecule type" value="Genomic_DNA"/>
</dbReference>
<evidence type="ECO:0000313" key="2">
    <source>
        <dbReference type="Proteomes" id="UP000823775"/>
    </source>
</evidence>